<sequence>MSSRTRLTFHIALPTNPTKLTIQITDPRSTTANNLALATWGSSEILANQLHLLPVPDFTATGPGTGIFPILELGAGTGLVGLSAAAIWCQRVCLTDLGPIMPNLEANVQVNADVLAGFGGSAACGVLDWDVPDARILEIGGANDGVMGRARVILAADTVYSEEHPALLTKAVMARLERGERARLIMCYPLRIGYLDHIRDLWARLEDAGLVCLLEGRESLDQSWEEDTPYEWCVWRWREEVLLQQRV</sequence>
<organism evidence="1 2">
    <name type="scientific">Friedmanniomyces endolithicus</name>
    <dbReference type="NCBI Taxonomy" id="329885"/>
    <lineage>
        <taxon>Eukaryota</taxon>
        <taxon>Fungi</taxon>
        <taxon>Dikarya</taxon>
        <taxon>Ascomycota</taxon>
        <taxon>Pezizomycotina</taxon>
        <taxon>Dothideomycetes</taxon>
        <taxon>Dothideomycetidae</taxon>
        <taxon>Mycosphaerellales</taxon>
        <taxon>Teratosphaeriaceae</taxon>
        <taxon>Friedmanniomyces</taxon>
    </lineage>
</organism>
<dbReference type="STRING" id="329885.A0A4U0UX80"/>
<dbReference type="InterPro" id="IPR019410">
    <property type="entry name" value="Methyltransf_16"/>
</dbReference>
<dbReference type="PANTHER" id="PTHR14614">
    <property type="entry name" value="HEPATOCELLULAR CARCINOMA-ASSOCIATED ANTIGEN"/>
    <property type="match status" value="1"/>
</dbReference>
<dbReference type="GO" id="GO:0008757">
    <property type="term" value="F:S-adenosylmethionine-dependent methyltransferase activity"/>
    <property type="evidence" value="ECO:0007669"/>
    <property type="project" value="UniProtKB-ARBA"/>
</dbReference>
<evidence type="ECO:0000313" key="2">
    <source>
        <dbReference type="Proteomes" id="UP000310066"/>
    </source>
</evidence>
<dbReference type="EMBL" id="NAJP01000031">
    <property type="protein sequence ID" value="TKA40724.1"/>
    <property type="molecule type" value="Genomic_DNA"/>
</dbReference>
<dbReference type="OrthoDB" id="433955at2759"/>
<gene>
    <name evidence="1" type="ORF">B0A54_07993</name>
</gene>
<dbReference type="InterPro" id="IPR029063">
    <property type="entry name" value="SAM-dependent_MTases_sf"/>
</dbReference>
<name>A0A4U0UX80_9PEZI</name>
<dbReference type="Pfam" id="PF10294">
    <property type="entry name" value="Methyltransf_16"/>
    <property type="match status" value="1"/>
</dbReference>
<dbReference type="GO" id="GO:0005829">
    <property type="term" value="C:cytosol"/>
    <property type="evidence" value="ECO:0007669"/>
    <property type="project" value="TreeGrafter"/>
</dbReference>
<reference evidence="1 2" key="1">
    <citation type="submission" date="2017-03" db="EMBL/GenBank/DDBJ databases">
        <title>Genomes of endolithic fungi from Antarctica.</title>
        <authorList>
            <person name="Coleine C."/>
            <person name="Masonjones S."/>
            <person name="Stajich J.E."/>
        </authorList>
    </citation>
    <scope>NUCLEOTIDE SEQUENCE [LARGE SCALE GENOMIC DNA]</scope>
    <source>
        <strain evidence="1 2">CCFEE 5311</strain>
    </source>
</reference>
<dbReference type="SUPFAM" id="SSF53335">
    <property type="entry name" value="S-adenosyl-L-methionine-dependent methyltransferases"/>
    <property type="match status" value="1"/>
</dbReference>
<protein>
    <submittedName>
        <fullName evidence="1">Uncharacterized protein</fullName>
    </submittedName>
</protein>
<accession>A0A4U0UX80</accession>
<evidence type="ECO:0000313" key="1">
    <source>
        <dbReference type="EMBL" id="TKA40724.1"/>
    </source>
</evidence>
<comment type="caution">
    <text evidence="1">The sequence shown here is derived from an EMBL/GenBank/DDBJ whole genome shotgun (WGS) entry which is preliminary data.</text>
</comment>
<dbReference type="Proteomes" id="UP000310066">
    <property type="component" value="Unassembled WGS sequence"/>
</dbReference>
<dbReference type="AlphaFoldDB" id="A0A4U0UX80"/>
<proteinExistence type="predicted"/>
<dbReference type="PANTHER" id="PTHR14614:SF156">
    <property type="entry name" value="PROTEIN-LYSINE N-METHYLTRANSFERASE EFM2"/>
    <property type="match status" value="1"/>
</dbReference>
<dbReference type="Gene3D" id="3.40.50.150">
    <property type="entry name" value="Vaccinia Virus protein VP39"/>
    <property type="match status" value="1"/>
</dbReference>